<feature type="region of interest" description="Disordered" evidence="1">
    <location>
        <begin position="1"/>
        <end position="85"/>
    </location>
</feature>
<feature type="compositionally biased region" description="Polar residues" evidence="1">
    <location>
        <begin position="28"/>
        <end position="41"/>
    </location>
</feature>
<feature type="compositionally biased region" description="Low complexity" evidence="1">
    <location>
        <begin position="266"/>
        <end position="283"/>
    </location>
</feature>
<evidence type="ECO:0000256" key="1">
    <source>
        <dbReference type="SAM" id="MobiDB-lite"/>
    </source>
</evidence>
<feature type="compositionally biased region" description="Basic and acidic residues" evidence="1">
    <location>
        <begin position="230"/>
        <end position="241"/>
    </location>
</feature>
<dbReference type="eggNOG" id="ENOG502SNMS">
    <property type="taxonomic scope" value="Eukaryota"/>
</dbReference>
<gene>
    <name evidence="2" type="ORF">DOTSEDRAFT_68673</name>
</gene>
<organism evidence="2 3">
    <name type="scientific">Dothistroma septosporum (strain NZE10 / CBS 128990)</name>
    <name type="common">Red band needle blight fungus</name>
    <name type="synonym">Mycosphaerella pini</name>
    <dbReference type="NCBI Taxonomy" id="675120"/>
    <lineage>
        <taxon>Eukaryota</taxon>
        <taxon>Fungi</taxon>
        <taxon>Dikarya</taxon>
        <taxon>Ascomycota</taxon>
        <taxon>Pezizomycotina</taxon>
        <taxon>Dothideomycetes</taxon>
        <taxon>Dothideomycetidae</taxon>
        <taxon>Mycosphaerellales</taxon>
        <taxon>Mycosphaerellaceae</taxon>
        <taxon>Dothistroma</taxon>
    </lineage>
</organism>
<reference evidence="3" key="1">
    <citation type="journal article" date="2012" name="PLoS Genet.">
        <title>The genomes of the fungal plant pathogens Cladosporium fulvum and Dothistroma septosporum reveal adaptation to different hosts and lifestyles but also signatures of common ancestry.</title>
        <authorList>
            <person name="de Wit P.J.G.M."/>
            <person name="van der Burgt A."/>
            <person name="Oekmen B."/>
            <person name="Stergiopoulos I."/>
            <person name="Abd-Elsalam K.A."/>
            <person name="Aerts A.L."/>
            <person name="Bahkali A.H."/>
            <person name="Beenen H.G."/>
            <person name="Chettri P."/>
            <person name="Cox M.P."/>
            <person name="Datema E."/>
            <person name="de Vries R.P."/>
            <person name="Dhillon B."/>
            <person name="Ganley A.R."/>
            <person name="Griffiths S.A."/>
            <person name="Guo Y."/>
            <person name="Hamelin R.C."/>
            <person name="Henrissat B."/>
            <person name="Kabir M.S."/>
            <person name="Jashni M.K."/>
            <person name="Kema G."/>
            <person name="Klaubauf S."/>
            <person name="Lapidus A."/>
            <person name="Levasseur A."/>
            <person name="Lindquist E."/>
            <person name="Mehrabi R."/>
            <person name="Ohm R.A."/>
            <person name="Owen T.J."/>
            <person name="Salamov A."/>
            <person name="Schwelm A."/>
            <person name="Schijlen E."/>
            <person name="Sun H."/>
            <person name="van den Burg H.A."/>
            <person name="van Ham R.C.H.J."/>
            <person name="Zhang S."/>
            <person name="Goodwin S.B."/>
            <person name="Grigoriev I.V."/>
            <person name="Collemare J."/>
            <person name="Bradshaw R.E."/>
        </authorList>
    </citation>
    <scope>NUCLEOTIDE SEQUENCE [LARGE SCALE GENOMIC DNA]</scope>
    <source>
        <strain evidence="3">NZE10 / CBS 128990</strain>
    </source>
</reference>
<dbReference type="AlphaFoldDB" id="N1Q520"/>
<proteinExistence type="predicted"/>
<dbReference type="OrthoDB" id="5397330at2759"/>
<evidence type="ECO:0000313" key="3">
    <source>
        <dbReference type="Proteomes" id="UP000016933"/>
    </source>
</evidence>
<keyword evidence="3" id="KW-1185">Reference proteome</keyword>
<feature type="compositionally biased region" description="Basic and acidic residues" evidence="1">
    <location>
        <begin position="183"/>
        <end position="203"/>
    </location>
</feature>
<accession>N1Q520</accession>
<name>N1Q520_DOTSN</name>
<evidence type="ECO:0000313" key="2">
    <source>
        <dbReference type="EMBL" id="EME49929.1"/>
    </source>
</evidence>
<dbReference type="Proteomes" id="UP000016933">
    <property type="component" value="Unassembled WGS sequence"/>
</dbReference>
<feature type="region of interest" description="Disordered" evidence="1">
    <location>
        <begin position="117"/>
        <end position="314"/>
    </location>
</feature>
<sequence length="314" mass="34827">MPIIRNPFKKNDENVRPPPTVNGAEHPPTSSSSNSTKQFNVNDKEPIEYKLSEINDSGVYLPPSPTEKKSFWGTTASRSTTSSSLHKCAFDENEPFSISRESFDSYRRSFDISARSPIVQAQEGRPRASLDSRTFLPPPRNSNSFYRPVQVPQTQEEDKFEDVNIDDPKPQPVKKKGIFARMLDSDDHADSNGRPISSHDKHSTWHNLTSRRRGQSGQGAELGSMPNRDGTPKPEKQEAAKVEQMTLEPSRPVEPKPETPKQGTSTQTQPPAQLQPQTQATAAKQEGVPPQLIVGTVPAPEPENTQAPEIRVDS</sequence>
<feature type="compositionally biased region" description="Low complexity" evidence="1">
    <location>
        <begin position="74"/>
        <end position="84"/>
    </location>
</feature>
<dbReference type="EMBL" id="KB446535">
    <property type="protein sequence ID" value="EME49929.1"/>
    <property type="molecule type" value="Genomic_DNA"/>
</dbReference>
<reference evidence="2 3" key="2">
    <citation type="journal article" date="2012" name="PLoS Pathog.">
        <title>Diverse lifestyles and strategies of plant pathogenesis encoded in the genomes of eighteen Dothideomycetes fungi.</title>
        <authorList>
            <person name="Ohm R.A."/>
            <person name="Feau N."/>
            <person name="Henrissat B."/>
            <person name="Schoch C.L."/>
            <person name="Horwitz B.A."/>
            <person name="Barry K.W."/>
            <person name="Condon B.J."/>
            <person name="Copeland A.C."/>
            <person name="Dhillon B."/>
            <person name="Glaser F."/>
            <person name="Hesse C.N."/>
            <person name="Kosti I."/>
            <person name="LaButti K."/>
            <person name="Lindquist E.A."/>
            <person name="Lucas S."/>
            <person name="Salamov A.A."/>
            <person name="Bradshaw R.E."/>
            <person name="Ciuffetti L."/>
            <person name="Hamelin R.C."/>
            <person name="Kema G.H.J."/>
            <person name="Lawrence C."/>
            <person name="Scott J.A."/>
            <person name="Spatafora J.W."/>
            <person name="Turgeon B.G."/>
            <person name="de Wit P.J.G.M."/>
            <person name="Zhong S."/>
            <person name="Goodwin S.B."/>
            <person name="Grigoriev I.V."/>
        </authorList>
    </citation>
    <scope>NUCLEOTIDE SEQUENCE [LARGE SCALE GENOMIC DNA]</scope>
    <source>
        <strain evidence="3">NZE10 / CBS 128990</strain>
    </source>
</reference>
<feature type="compositionally biased region" description="Basic and acidic residues" evidence="1">
    <location>
        <begin position="42"/>
        <end position="53"/>
    </location>
</feature>
<protein>
    <submittedName>
        <fullName evidence="2">Uncharacterized protein</fullName>
    </submittedName>
</protein>
<dbReference type="HOGENOM" id="CLU_054780_1_0_1"/>